<evidence type="ECO:0000313" key="2">
    <source>
        <dbReference type="Proteomes" id="UP000006271"/>
    </source>
</evidence>
<dbReference type="HOGENOM" id="CLU_3357577_0_0_10"/>
<comment type="caution">
    <text evidence="1">The sequence shown here is derived from an EMBL/GenBank/DDBJ whole genome shotgun (WGS) entry which is preliminary data.</text>
</comment>
<dbReference type="Proteomes" id="UP000006271">
    <property type="component" value="Unassembled WGS sequence"/>
</dbReference>
<proteinExistence type="predicted"/>
<accession>K6A8L8</accession>
<protein>
    <submittedName>
        <fullName evidence="1">Uncharacterized protein</fullName>
    </submittedName>
</protein>
<evidence type="ECO:0000313" key="1">
    <source>
        <dbReference type="EMBL" id="EKN12018.1"/>
    </source>
</evidence>
<organism evidence="1 2">
    <name type="scientific">Parabacteroides merdae CL03T12C32</name>
    <dbReference type="NCBI Taxonomy" id="999420"/>
    <lineage>
        <taxon>Bacteria</taxon>
        <taxon>Pseudomonadati</taxon>
        <taxon>Bacteroidota</taxon>
        <taxon>Bacteroidia</taxon>
        <taxon>Bacteroidales</taxon>
        <taxon>Tannerellaceae</taxon>
        <taxon>Parabacteroides</taxon>
    </lineage>
</organism>
<gene>
    <name evidence="1" type="ORF">HMPREF1060_02133</name>
</gene>
<reference evidence="1 2" key="1">
    <citation type="submission" date="2012-02" db="EMBL/GenBank/DDBJ databases">
        <title>The Genome Sequence of Parabacteroides merdae CL03T12C32.</title>
        <authorList>
            <consortium name="The Broad Institute Genome Sequencing Platform"/>
            <person name="Earl A."/>
            <person name="Ward D."/>
            <person name="Feldgarden M."/>
            <person name="Gevers D."/>
            <person name="Zitomersky N.L."/>
            <person name="Coyne M.J."/>
            <person name="Comstock L.E."/>
            <person name="Young S.K."/>
            <person name="Zeng Q."/>
            <person name="Gargeya S."/>
            <person name="Fitzgerald M."/>
            <person name="Haas B."/>
            <person name="Abouelleil A."/>
            <person name="Alvarado L."/>
            <person name="Arachchi H.M."/>
            <person name="Berlin A."/>
            <person name="Chapman S.B."/>
            <person name="Gearin G."/>
            <person name="Goldberg J."/>
            <person name="Griggs A."/>
            <person name="Gujja S."/>
            <person name="Hansen M."/>
            <person name="Heiman D."/>
            <person name="Howarth C."/>
            <person name="Larimer J."/>
            <person name="Lui A."/>
            <person name="MacDonald P.J.P."/>
            <person name="McCowen C."/>
            <person name="Montmayeur A."/>
            <person name="Murphy C."/>
            <person name="Neiman D."/>
            <person name="Pearson M."/>
            <person name="Priest M."/>
            <person name="Roberts A."/>
            <person name="Saif S."/>
            <person name="Shea T."/>
            <person name="Sisk P."/>
            <person name="Stolte C."/>
            <person name="Sykes S."/>
            <person name="Wortman J."/>
            <person name="Nusbaum C."/>
            <person name="Birren B."/>
        </authorList>
    </citation>
    <scope>NUCLEOTIDE SEQUENCE [LARGE SCALE GENOMIC DNA]</scope>
    <source>
        <strain evidence="1 2">CL03T12C32</strain>
    </source>
</reference>
<name>K6A8L8_9BACT</name>
<sequence>MILYYSILILYYYYSTNIQKQIIPQKLFVEIFEVYG</sequence>
<dbReference type="EMBL" id="AGZQ01000011">
    <property type="protein sequence ID" value="EKN12018.1"/>
    <property type="molecule type" value="Genomic_DNA"/>
</dbReference>
<dbReference type="AlphaFoldDB" id="K6A8L8"/>